<evidence type="ECO:0000313" key="3">
    <source>
        <dbReference type="Proteomes" id="UP000287166"/>
    </source>
</evidence>
<name>A0A401GQC4_9APHY</name>
<dbReference type="InParanoid" id="A0A401GQC4"/>
<reference evidence="2 3" key="1">
    <citation type="journal article" date="2018" name="Sci. Rep.">
        <title>Genome sequence of the cauliflower mushroom Sparassis crispa (Hanabiratake) and its association with beneficial usage.</title>
        <authorList>
            <person name="Kiyama R."/>
            <person name="Furutani Y."/>
            <person name="Kawaguchi K."/>
            <person name="Nakanishi T."/>
        </authorList>
    </citation>
    <scope>NUCLEOTIDE SEQUENCE [LARGE SCALE GENOMIC DNA]</scope>
</reference>
<comment type="caution">
    <text evidence="2">The sequence shown here is derived from an EMBL/GenBank/DDBJ whole genome shotgun (WGS) entry which is preliminary data.</text>
</comment>
<dbReference type="GeneID" id="38781266"/>
<proteinExistence type="predicted"/>
<evidence type="ECO:0000313" key="2">
    <source>
        <dbReference type="EMBL" id="GBE84349.1"/>
    </source>
</evidence>
<dbReference type="EMBL" id="BFAD01000006">
    <property type="protein sequence ID" value="GBE84349.1"/>
    <property type="molecule type" value="Genomic_DNA"/>
</dbReference>
<accession>A0A401GQC4</accession>
<organism evidence="2 3">
    <name type="scientific">Sparassis crispa</name>
    <dbReference type="NCBI Taxonomy" id="139825"/>
    <lineage>
        <taxon>Eukaryota</taxon>
        <taxon>Fungi</taxon>
        <taxon>Dikarya</taxon>
        <taxon>Basidiomycota</taxon>
        <taxon>Agaricomycotina</taxon>
        <taxon>Agaricomycetes</taxon>
        <taxon>Polyporales</taxon>
        <taxon>Sparassidaceae</taxon>
        <taxon>Sparassis</taxon>
    </lineage>
</organism>
<protein>
    <submittedName>
        <fullName evidence="2">Uncharacterized protein</fullName>
    </submittedName>
</protein>
<dbReference type="Proteomes" id="UP000287166">
    <property type="component" value="Unassembled WGS sequence"/>
</dbReference>
<keyword evidence="3" id="KW-1185">Reference proteome</keyword>
<evidence type="ECO:0000256" key="1">
    <source>
        <dbReference type="SAM" id="MobiDB-lite"/>
    </source>
</evidence>
<feature type="region of interest" description="Disordered" evidence="1">
    <location>
        <begin position="1"/>
        <end position="52"/>
    </location>
</feature>
<dbReference type="RefSeq" id="XP_027615262.1">
    <property type="nucleotide sequence ID" value="XM_027759461.1"/>
</dbReference>
<gene>
    <name evidence="2" type="ORF">SCP_0603270</name>
</gene>
<feature type="compositionally biased region" description="Basic residues" evidence="1">
    <location>
        <begin position="37"/>
        <end position="46"/>
    </location>
</feature>
<dbReference type="AlphaFoldDB" id="A0A401GQC4"/>
<feature type="compositionally biased region" description="Polar residues" evidence="1">
    <location>
        <begin position="1"/>
        <end position="14"/>
    </location>
</feature>
<sequence>MPYPYQTRSKTSAQKMAKSGKLQQATRRPVTASPAKKNPRLRRKGPIHSPNLKSAVVGWSAGATTSGRHDRTTRRTLHQPSTFAWDLAAMEPNARQRLLADTESIRQTFSGEEDRHFKKQLLKILQRKKMEVDEWQRAEEAGSFSKDNRSSDMLLRNWRMQPMGLDSSETIAYVKPMLDLVERFPTDTDWKLETFEDKFGEL</sequence>